<comment type="caution">
    <text evidence="2">The sequence shown here is derived from an EMBL/GenBank/DDBJ whole genome shotgun (WGS) entry which is preliminary data.</text>
</comment>
<feature type="transmembrane region" description="Helical" evidence="1">
    <location>
        <begin position="986"/>
        <end position="1006"/>
    </location>
</feature>
<evidence type="ECO:0000313" key="3">
    <source>
        <dbReference type="Proteomes" id="UP000546200"/>
    </source>
</evidence>
<feature type="transmembrane region" description="Helical" evidence="1">
    <location>
        <begin position="1398"/>
        <end position="1418"/>
    </location>
</feature>
<keyword evidence="1" id="KW-1133">Transmembrane helix</keyword>
<feature type="transmembrane region" description="Helical" evidence="1">
    <location>
        <begin position="759"/>
        <end position="776"/>
    </location>
</feature>
<keyword evidence="3" id="KW-1185">Reference proteome</keyword>
<evidence type="ECO:0000256" key="1">
    <source>
        <dbReference type="SAM" id="Phobius"/>
    </source>
</evidence>
<feature type="transmembrane region" description="Helical" evidence="1">
    <location>
        <begin position="1371"/>
        <end position="1392"/>
    </location>
</feature>
<keyword evidence="1" id="KW-0472">Membrane</keyword>
<feature type="transmembrane region" description="Helical" evidence="1">
    <location>
        <begin position="828"/>
        <end position="852"/>
    </location>
</feature>
<accession>A0A7W9BCA3</accession>
<feature type="transmembrane region" description="Helical" evidence="1">
    <location>
        <begin position="713"/>
        <end position="732"/>
    </location>
</feature>
<feature type="transmembrane region" description="Helical" evidence="1">
    <location>
        <begin position="782"/>
        <end position="800"/>
    </location>
</feature>
<protein>
    <submittedName>
        <fullName evidence="2">Uncharacterized protein</fullName>
    </submittedName>
</protein>
<dbReference type="Proteomes" id="UP000546200">
    <property type="component" value="Unassembled WGS sequence"/>
</dbReference>
<gene>
    <name evidence="2" type="ORF">FHS94_001418</name>
</gene>
<feature type="transmembrane region" description="Helical" evidence="1">
    <location>
        <begin position="370"/>
        <end position="388"/>
    </location>
</feature>
<dbReference type="EMBL" id="JACIJK010000004">
    <property type="protein sequence ID" value="MBB5714582.1"/>
    <property type="molecule type" value="Genomic_DNA"/>
</dbReference>
<name>A0A7W9BCA3_9SPHN</name>
<keyword evidence="1" id="KW-0812">Transmembrane</keyword>
<organism evidence="2 3">
    <name type="scientific">Sphingomonas aerophila</name>
    <dbReference type="NCBI Taxonomy" id="1344948"/>
    <lineage>
        <taxon>Bacteria</taxon>
        <taxon>Pseudomonadati</taxon>
        <taxon>Pseudomonadota</taxon>
        <taxon>Alphaproteobacteria</taxon>
        <taxon>Sphingomonadales</taxon>
        <taxon>Sphingomonadaceae</taxon>
        <taxon>Sphingomonas</taxon>
    </lineage>
</organism>
<evidence type="ECO:0000313" key="2">
    <source>
        <dbReference type="EMBL" id="MBB5714582.1"/>
    </source>
</evidence>
<sequence>MTGQGQVPAPAASPSAKRAPSRWASTILIGGAALFAAFLLWTLLLGQRMSAGEHRRNTHDLEIVAQSVAAWPSNMRTIARANLMASRLAAPPALEKSEGWQGRSTSYHPLLGDVVVDYAIAPTESACPTPRAEEAAILNGGGLHVRGSMRLDGILFEDARQRPGGEPASTAAAIVNILNRPRPARAALTLPPGKLTDAVLCYRTNLDLGDVVDLGQAAPRFRHVLFMRSDGVIVAQLGREHLPVRTLRDLRPPDSVIRALSAALGKGGAAAVSPQVDAGVELAPFRITIGGQRFVAYQRPLFPAGMRYRPPEELNAIGLVPDTAGAGGLRSLPQAGITAFALILGILLALVPVLKLRLIGPGEAITRVEVWAIGLGLIAATATATMAYRFAWTTAANRAATDRQAEVTANRIAHQFRRELCRSLWWTNRSIESGSLTPAVNPLDVSPVPRRMTVAPETAPDGKRVRFPLPPLESLLVADQSGLMVPGTRVTVWRDDAGGRPQIAGRTYFRQAARGELLEGYLSTGNPPTFRVGDTQWRFVPGYALEQVRSQADGISKTIMAFSVVPDVADPSIAARSDDSVARPTVATAVTVLPSLVSPVLPPPLQFAIVDAARPGWPVIFHSNRYRAGVEQLRDELNSRTADVALNVLAARPAPPQSCHDRYNAPAPVNFGGLYDGRRWKFTAQTLPGTSWVLIVSADLATLDRTAARTVQFALALWFGIVILVLLIVLLLRQPLSQLHRREDVQRLMPRRRSYERPIIVAAAGLALALLVWLVPSPAIRIIATLTALLIGLRAVIFSLPRRLVQPLLTTSAPAGGQRAERRHARSAIAALMLVGVVPASALYSDAAAFVANQRAVDDTLKAKEDAARSHSDLAAAVRAFDVDYRRNRATVDWGRWPCQPGLPGRAGRNGKPFEPGVPGIFLDTISLPSHSGGPADGALTRTAWHYLRDSAQPPDNPCTSAVGTAAAVTPSLFLLPPPRPATPPLPWIALLLVVGLVLGLMLWTASHVVLRDLFGFGVPHAVVPYPTLTTDANGRARLPPGQLTMVVGAPLGLQQDLLRQCHAADMSVATDADVDQLRRAIGNGEVVTCGVAVFNLEMTYRDPVRRRQALGYFEQLVAAFDTANDVPGAPPIAFVFLVELAPLDRLLQAYEREEDDFYASQGGSPAADGDQARESAKFREALRWSRLLERFHTYMFRAERHVTPLSAHASPGERTAVEELAFMPEHVIASLLETPPVPPRPAPGGPYRLSQSDYARVYDEPVKNWAAGLSRYAPSDIIDFLRSLLVEHYEYRWAVSSWAERLVLHHLAHGRFVNVSQATAIASLVRRGLVVLHPAPRLVNDSFALFIRQTEKPKAIQRWRANMGQDAWRFARWPVLAVAGVAVLALTVVLIRSNEPLLPLLPLLIAAGPALLQMLGLTKR</sequence>
<proteinExistence type="predicted"/>
<feature type="transmembrane region" description="Helical" evidence="1">
    <location>
        <begin position="23"/>
        <end position="46"/>
    </location>
</feature>
<feature type="transmembrane region" description="Helical" evidence="1">
    <location>
        <begin position="337"/>
        <end position="358"/>
    </location>
</feature>
<reference evidence="2 3" key="1">
    <citation type="submission" date="2020-08" db="EMBL/GenBank/DDBJ databases">
        <title>Genomic Encyclopedia of Type Strains, Phase IV (KMG-IV): sequencing the most valuable type-strain genomes for metagenomic binning, comparative biology and taxonomic classification.</title>
        <authorList>
            <person name="Goeker M."/>
        </authorList>
    </citation>
    <scope>NUCLEOTIDE SEQUENCE [LARGE SCALE GENOMIC DNA]</scope>
    <source>
        <strain evidence="2 3">DSM 100044</strain>
    </source>
</reference>
<dbReference type="RefSeq" id="WP_184056059.1">
    <property type="nucleotide sequence ID" value="NZ_JACIJK010000004.1"/>
</dbReference>